<keyword evidence="2" id="KW-1185">Reference proteome</keyword>
<proteinExistence type="predicted"/>
<gene>
    <name evidence="1" type="ORF">PIB30_009486</name>
</gene>
<sequence>MEIASADALTLLSCVHVTGNVYTAFKEPPASQWISLAHSSVFSSHSPSPLRLSPHFTNSLHHLCCRHLRLLLAPCCQRLPPPPSFTVLPPVAACVFPSSCLCDSTAF</sequence>
<dbReference type="Proteomes" id="UP001341840">
    <property type="component" value="Unassembled WGS sequence"/>
</dbReference>
<evidence type="ECO:0000313" key="1">
    <source>
        <dbReference type="EMBL" id="MED6204479.1"/>
    </source>
</evidence>
<comment type="caution">
    <text evidence="1">The sequence shown here is derived from an EMBL/GenBank/DDBJ whole genome shotgun (WGS) entry which is preliminary data.</text>
</comment>
<name>A0ABU6Y5D1_9FABA</name>
<evidence type="ECO:0000313" key="2">
    <source>
        <dbReference type="Proteomes" id="UP001341840"/>
    </source>
</evidence>
<reference evidence="1 2" key="1">
    <citation type="journal article" date="2023" name="Plants (Basel)">
        <title>Bridging the Gap: Combining Genomics and Transcriptomics Approaches to Understand Stylosanthes scabra, an Orphan Legume from the Brazilian Caatinga.</title>
        <authorList>
            <person name="Ferreira-Neto J.R.C."/>
            <person name="da Silva M.D."/>
            <person name="Binneck E."/>
            <person name="de Melo N.F."/>
            <person name="da Silva R.H."/>
            <person name="de Melo A.L.T.M."/>
            <person name="Pandolfi V."/>
            <person name="Bustamante F.O."/>
            <person name="Brasileiro-Vidal A.C."/>
            <person name="Benko-Iseppon A.M."/>
        </authorList>
    </citation>
    <scope>NUCLEOTIDE SEQUENCE [LARGE SCALE GENOMIC DNA]</scope>
    <source>
        <tissue evidence="1">Leaves</tissue>
    </source>
</reference>
<accession>A0ABU6Y5D1</accession>
<protein>
    <submittedName>
        <fullName evidence="1">Uncharacterized protein</fullName>
    </submittedName>
</protein>
<organism evidence="1 2">
    <name type="scientific">Stylosanthes scabra</name>
    <dbReference type="NCBI Taxonomy" id="79078"/>
    <lineage>
        <taxon>Eukaryota</taxon>
        <taxon>Viridiplantae</taxon>
        <taxon>Streptophyta</taxon>
        <taxon>Embryophyta</taxon>
        <taxon>Tracheophyta</taxon>
        <taxon>Spermatophyta</taxon>
        <taxon>Magnoliopsida</taxon>
        <taxon>eudicotyledons</taxon>
        <taxon>Gunneridae</taxon>
        <taxon>Pentapetalae</taxon>
        <taxon>rosids</taxon>
        <taxon>fabids</taxon>
        <taxon>Fabales</taxon>
        <taxon>Fabaceae</taxon>
        <taxon>Papilionoideae</taxon>
        <taxon>50 kb inversion clade</taxon>
        <taxon>dalbergioids sensu lato</taxon>
        <taxon>Dalbergieae</taxon>
        <taxon>Pterocarpus clade</taxon>
        <taxon>Stylosanthes</taxon>
    </lineage>
</organism>
<dbReference type="EMBL" id="JASCZI010241677">
    <property type="protein sequence ID" value="MED6204479.1"/>
    <property type="molecule type" value="Genomic_DNA"/>
</dbReference>